<dbReference type="InterPro" id="IPR050098">
    <property type="entry name" value="TFPI/VKTCI-like"/>
</dbReference>
<feature type="domain" description="BPTI/Kunitz inhibitor" evidence="6">
    <location>
        <begin position="3"/>
        <end position="53"/>
    </location>
</feature>
<dbReference type="AlphaFoldDB" id="A0A8S3ZYI6"/>
<sequence length="327" mass="36654">ERCLLPPEQGMCMARFPRLYYEAASNSCKEFVYGGCGGNDNNFETLQDCDNICVREITTVVSGDRCSLLPKQEDCKASTPRLYYDADTNTCQMFTYGRCGGNDNNFENAEQCQAACVKNATKVDCSLKPEVGKCKAQIPRLYYDTESNTCKEFIYGGCEGNSNNFGTVEECDKACVSMTRTADYCYLAKQEGPCKGNIQRFYFDPRANTCKEFIYGGCEGNDNRFATFEECEKDCIRKSTDNICELKSDAGNCKGMIFRYYYNSETQTCGEFRYGGCGGNENNFETLEECEDRCGNHAPVSIETSFVLLIVLVTHIFGKDILAFLSL</sequence>
<dbReference type="FunFam" id="4.10.410.10:FF:000020">
    <property type="entry name" value="Collagen, type VI, alpha 3"/>
    <property type="match status" value="1"/>
</dbReference>
<evidence type="ECO:0000313" key="8">
    <source>
        <dbReference type="Proteomes" id="UP000678393"/>
    </source>
</evidence>
<organism evidence="7 8">
    <name type="scientific">Candidula unifasciata</name>
    <dbReference type="NCBI Taxonomy" id="100452"/>
    <lineage>
        <taxon>Eukaryota</taxon>
        <taxon>Metazoa</taxon>
        <taxon>Spiralia</taxon>
        <taxon>Lophotrochozoa</taxon>
        <taxon>Mollusca</taxon>
        <taxon>Gastropoda</taxon>
        <taxon>Heterobranchia</taxon>
        <taxon>Euthyneura</taxon>
        <taxon>Panpulmonata</taxon>
        <taxon>Eupulmonata</taxon>
        <taxon>Stylommatophora</taxon>
        <taxon>Helicina</taxon>
        <taxon>Helicoidea</taxon>
        <taxon>Geomitridae</taxon>
        <taxon>Candidula</taxon>
    </lineage>
</organism>
<dbReference type="OrthoDB" id="4473401at2759"/>
<dbReference type="SMART" id="SM00131">
    <property type="entry name" value="KU"/>
    <property type="match status" value="5"/>
</dbReference>
<dbReference type="PROSITE" id="PS00280">
    <property type="entry name" value="BPTI_KUNITZ_1"/>
    <property type="match status" value="3"/>
</dbReference>
<dbReference type="Pfam" id="PF00014">
    <property type="entry name" value="Kunitz_BPTI"/>
    <property type="match status" value="5"/>
</dbReference>
<feature type="non-terminal residue" evidence="7">
    <location>
        <position position="327"/>
    </location>
</feature>
<dbReference type="FunFam" id="4.10.410.10:FF:000021">
    <property type="entry name" value="Serine protease inhibitor, putative"/>
    <property type="match status" value="1"/>
</dbReference>
<dbReference type="SUPFAM" id="SSF57362">
    <property type="entry name" value="BPTI-like"/>
    <property type="match status" value="5"/>
</dbReference>
<protein>
    <recommendedName>
        <fullName evidence="6">BPTI/Kunitz inhibitor domain-containing protein</fullName>
    </recommendedName>
</protein>
<dbReference type="Proteomes" id="UP000678393">
    <property type="component" value="Unassembled WGS sequence"/>
</dbReference>
<dbReference type="EMBL" id="CAJHNH020004602">
    <property type="protein sequence ID" value="CAG5131351.1"/>
    <property type="molecule type" value="Genomic_DNA"/>
</dbReference>
<dbReference type="PROSITE" id="PS50279">
    <property type="entry name" value="BPTI_KUNITZ_2"/>
    <property type="match status" value="5"/>
</dbReference>
<feature type="domain" description="BPTI/Kunitz inhibitor" evidence="6">
    <location>
        <begin position="185"/>
        <end position="235"/>
    </location>
</feature>
<dbReference type="PANTHER" id="PTHR10083:SF376">
    <property type="entry name" value="SERINE PEPTIDASE INHIBITOR, KUNITZ TYPE, 3"/>
    <property type="match status" value="1"/>
</dbReference>
<dbReference type="PRINTS" id="PR00759">
    <property type="entry name" value="BASICPTASE"/>
</dbReference>
<dbReference type="PANTHER" id="PTHR10083">
    <property type="entry name" value="KUNITZ-TYPE PROTEASE INHIBITOR-RELATED"/>
    <property type="match status" value="1"/>
</dbReference>
<evidence type="ECO:0000256" key="3">
    <source>
        <dbReference type="ARBA" id="ARBA00022690"/>
    </source>
</evidence>
<keyword evidence="4" id="KW-0722">Serine protease inhibitor</keyword>
<dbReference type="InterPro" id="IPR002223">
    <property type="entry name" value="Kunitz_BPTI"/>
</dbReference>
<evidence type="ECO:0000313" key="7">
    <source>
        <dbReference type="EMBL" id="CAG5131351.1"/>
    </source>
</evidence>
<comment type="subcellular location">
    <subcellularLocation>
        <location evidence="1">Secreted</location>
    </subcellularLocation>
</comment>
<dbReference type="FunFam" id="4.10.410.10:FF:000004">
    <property type="entry name" value="Tissue factor pathway inhibitor"/>
    <property type="match status" value="2"/>
</dbReference>
<dbReference type="InterPro" id="IPR036880">
    <property type="entry name" value="Kunitz_BPTI_sf"/>
</dbReference>
<evidence type="ECO:0000256" key="5">
    <source>
        <dbReference type="ARBA" id="ARBA00023157"/>
    </source>
</evidence>
<gene>
    <name evidence="7" type="ORF">CUNI_LOCUS16909</name>
</gene>
<dbReference type="Gene3D" id="4.10.410.10">
    <property type="entry name" value="Pancreatic trypsin inhibitor Kunitz domain"/>
    <property type="match status" value="5"/>
</dbReference>
<reference evidence="7" key="1">
    <citation type="submission" date="2021-04" db="EMBL/GenBank/DDBJ databases">
        <authorList>
            <consortium name="Molecular Ecology Group"/>
        </authorList>
    </citation>
    <scope>NUCLEOTIDE SEQUENCE</scope>
</reference>
<comment type="caution">
    <text evidence="7">The sequence shown here is derived from an EMBL/GenBank/DDBJ whole genome shotgun (WGS) entry which is preliminary data.</text>
</comment>
<dbReference type="InterPro" id="IPR020901">
    <property type="entry name" value="Prtase_inh_Kunz-CS"/>
</dbReference>
<dbReference type="GO" id="GO:0005615">
    <property type="term" value="C:extracellular space"/>
    <property type="evidence" value="ECO:0007669"/>
    <property type="project" value="TreeGrafter"/>
</dbReference>
<feature type="domain" description="BPTI/Kunitz inhibitor" evidence="6">
    <location>
        <begin position="244"/>
        <end position="294"/>
    </location>
</feature>
<evidence type="ECO:0000256" key="4">
    <source>
        <dbReference type="ARBA" id="ARBA00022900"/>
    </source>
</evidence>
<keyword evidence="5" id="KW-1015">Disulfide bond</keyword>
<accession>A0A8S3ZYI6</accession>
<feature type="domain" description="BPTI/Kunitz inhibitor" evidence="6">
    <location>
        <begin position="125"/>
        <end position="175"/>
    </location>
</feature>
<dbReference type="CDD" id="cd00109">
    <property type="entry name" value="Kunitz-type"/>
    <property type="match status" value="5"/>
</dbReference>
<feature type="domain" description="BPTI/Kunitz inhibitor" evidence="6">
    <location>
        <begin position="66"/>
        <end position="116"/>
    </location>
</feature>
<keyword evidence="3" id="KW-0646">Protease inhibitor</keyword>
<keyword evidence="8" id="KW-1185">Reference proteome</keyword>
<keyword evidence="2" id="KW-0964">Secreted</keyword>
<proteinExistence type="predicted"/>
<dbReference type="GO" id="GO:0004867">
    <property type="term" value="F:serine-type endopeptidase inhibitor activity"/>
    <property type="evidence" value="ECO:0007669"/>
    <property type="project" value="UniProtKB-KW"/>
</dbReference>
<evidence type="ECO:0000256" key="2">
    <source>
        <dbReference type="ARBA" id="ARBA00022525"/>
    </source>
</evidence>
<evidence type="ECO:0000256" key="1">
    <source>
        <dbReference type="ARBA" id="ARBA00004613"/>
    </source>
</evidence>
<evidence type="ECO:0000259" key="6">
    <source>
        <dbReference type="PROSITE" id="PS50279"/>
    </source>
</evidence>
<name>A0A8S3ZYI6_9EUPU</name>